<feature type="compositionally biased region" description="Pro residues" evidence="1">
    <location>
        <begin position="7"/>
        <end position="18"/>
    </location>
</feature>
<accession>A0AAD5EAT9</accession>
<feature type="compositionally biased region" description="Polar residues" evidence="1">
    <location>
        <begin position="51"/>
        <end position="76"/>
    </location>
</feature>
<dbReference type="RefSeq" id="XP_051445287.1">
    <property type="nucleotide sequence ID" value="XM_051588475.1"/>
</dbReference>
<feature type="compositionally biased region" description="Basic and acidic residues" evidence="1">
    <location>
        <begin position="217"/>
        <end position="228"/>
    </location>
</feature>
<feature type="compositionally biased region" description="Polar residues" evidence="1">
    <location>
        <begin position="271"/>
        <end position="282"/>
    </location>
</feature>
<dbReference type="Pfam" id="PF15456">
    <property type="entry name" value="Uds1"/>
    <property type="match status" value="1"/>
</dbReference>
<gene>
    <name evidence="3" type="ORF">K450DRAFT_237723</name>
</gene>
<organism evidence="3 4">
    <name type="scientific">Umbelopsis ramanniana AG</name>
    <dbReference type="NCBI Taxonomy" id="1314678"/>
    <lineage>
        <taxon>Eukaryota</taxon>
        <taxon>Fungi</taxon>
        <taxon>Fungi incertae sedis</taxon>
        <taxon>Mucoromycota</taxon>
        <taxon>Mucoromycotina</taxon>
        <taxon>Umbelopsidomycetes</taxon>
        <taxon>Umbelopsidales</taxon>
        <taxon>Umbelopsidaceae</taxon>
        <taxon>Umbelopsis</taxon>
    </lineage>
</organism>
<sequence length="961" mass="107356">MASNNYRPPPQHYYPSSPPTRYASPTLSEQGSMRSMASPPPAYQQPYLNGYGNNNHYRPQLNLPTNRNSDTLSTFIPNAPLLRNFDHQYSGTPDSQSQNSSYPSSSPHNSIQSSGGPPYHSPTPSHATIASNASQRPLPQRKSSLRGRDPQPIDMNRSRNPQQQPNGPPMSPTPTQSQSTPPRRTHSLRNRNPAANPTPGNSTPPMPRLLTPQNHMGIHEVLEAEARSNDYSPSQSSSQSSDTNSVTNPRIRQSPQKQAYNLTVQPPPRSASRNNPVPSKSSPIVPHARSPANANIPYPPLPVPPKHTSEEKGKGVAEVPQLTVTPERPQRSDRRPSVASSGSSPKNSVIYDNKNLDPIVGGVQRKHNSYVSTVPYLTPFEAMQRIHPDAMHILITKAVADSKEYGVLFDSQEHEEFKAEYRRLDSRVRSLADSHSREMRILHSAQDLLRMLEQQQQSGGQKVSRSASFRTKATHRELAAASEKVREAEAHVRNITTELWHAFSRMNEVQRRILEHTAATLNVGMRRLDDGNKKLMLRVKSAEAGVWTVPEDVDARIQDEIANISNTTSTGETVMDEYSKLSPIGSASSPDVIYVRMKVLEKAVQELSKKQTDDALPEIKHLVHELWEKKCGSDTQDQPLSVVEELRDLSEKEDAVTEKLAVSSNMPHRLTMGSELRHVLDSSLLELTGNLGSLDSDRSSEGPMFTDFQSKGTSSVATSIDPPTVKPESVTVAEMQEMSHKHEKMMEELETEYEARLHEEVSFRKKMETEMDSQRQQVTKLNTIVQDLEGLIKSKQRDLDERDVRIEKEKEKAAKMTAEKEEAITDIKKQLTSVQSQRAEAEEKVKDLTQQLETTNSYKNKQLPVPNKRANKTDTMSAFLTSYLDDSDDDEDDDDLPALPSHLRSRSPVNSRSTPSPSAARPQLPAAVRSRPSYDLNRDDIASVKSQENAPRQNIPYGVRF</sequence>
<feature type="compositionally biased region" description="Acidic residues" evidence="1">
    <location>
        <begin position="885"/>
        <end position="896"/>
    </location>
</feature>
<feature type="region of interest" description="Disordered" evidence="1">
    <location>
        <begin position="1"/>
        <end position="353"/>
    </location>
</feature>
<feature type="region of interest" description="Disordered" evidence="1">
    <location>
        <begin position="842"/>
        <end position="961"/>
    </location>
</feature>
<protein>
    <recommendedName>
        <fullName evidence="2">Up-regulated during septation protein 1 domain-containing protein</fullName>
    </recommendedName>
</protein>
<dbReference type="EMBL" id="MU620913">
    <property type="protein sequence ID" value="KAI8580283.1"/>
    <property type="molecule type" value="Genomic_DNA"/>
</dbReference>
<feature type="compositionally biased region" description="Low complexity" evidence="1">
    <location>
        <begin position="229"/>
        <end position="245"/>
    </location>
</feature>
<feature type="compositionally biased region" description="Polar residues" evidence="1">
    <location>
        <begin position="122"/>
        <end position="137"/>
    </location>
</feature>
<dbReference type="GeneID" id="75913820"/>
<evidence type="ECO:0000259" key="2">
    <source>
        <dbReference type="Pfam" id="PF15456"/>
    </source>
</evidence>
<feature type="compositionally biased region" description="Polar residues" evidence="1">
    <location>
        <begin position="246"/>
        <end position="264"/>
    </location>
</feature>
<feature type="compositionally biased region" description="Low complexity" evidence="1">
    <location>
        <begin position="173"/>
        <end position="182"/>
    </location>
</feature>
<feature type="compositionally biased region" description="Low complexity" evidence="1">
    <location>
        <begin position="911"/>
        <end position="922"/>
    </location>
</feature>
<dbReference type="AlphaFoldDB" id="A0AAD5EAT9"/>
<feature type="compositionally biased region" description="Polar residues" evidence="1">
    <location>
        <begin position="848"/>
        <end position="860"/>
    </location>
</feature>
<comment type="caution">
    <text evidence="3">The sequence shown here is derived from an EMBL/GenBank/DDBJ whole genome shotgun (WGS) entry which is preliminary data.</text>
</comment>
<feature type="compositionally biased region" description="Polar residues" evidence="1">
    <location>
        <begin position="23"/>
        <end position="35"/>
    </location>
</feature>
<dbReference type="Proteomes" id="UP001206595">
    <property type="component" value="Unassembled WGS sequence"/>
</dbReference>
<evidence type="ECO:0000313" key="3">
    <source>
        <dbReference type="EMBL" id="KAI8580283.1"/>
    </source>
</evidence>
<dbReference type="InterPro" id="IPR029191">
    <property type="entry name" value="Uds1"/>
</dbReference>
<evidence type="ECO:0000256" key="1">
    <source>
        <dbReference type="SAM" id="MobiDB-lite"/>
    </source>
</evidence>
<feature type="compositionally biased region" description="Low complexity" evidence="1">
    <location>
        <begin position="95"/>
        <end position="114"/>
    </location>
</feature>
<keyword evidence="4" id="KW-1185">Reference proteome</keyword>
<evidence type="ECO:0000313" key="4">
    <source>
        <dbReference type="Proteomes" id="UP001206595"/>
    </source>
</evidence>
<reference evidence="3" key="1">
    <citation type="submission" date="2021-06" db="EMBL/GenBank/DDBJ databases">
        <authorList>
            <consortium name="DOE Joint Genome Institute"/>
            <person name="Mondo S.J."/>
            <person name="Amses K.R."/>
            <person name="Simmons D.R."/>
            <person name="Longcore J.E."/>
            <person name="Seto K."/>
            <person name="Alves G.H."/>
            <person name="Bonds A.E."/>
            <person name="Quandt C.A."/>
            <person name="Davis W.J."/>
            <person name="Chang Y."/>
            <person name="Letcher P.M."/>
            <person name="Powell M.J."/>
            <person name="Kuo A."/>
            <person name="Labutti K."/>
            <person name="Pangilinan J."/>
            <person name="Andreopoulos W."/>
            <person name="Tritt A."/>
            <person name="Riley R."/>
            <person name="Hundley H."/>
            <person name="Johnson J."/>
            <person name="Lipzen A."/>
            <person name="Barry K."/>
            <person name="Berbee M.L."/>
            <person name="Buchler N.E."/>
            <person name="Grigoriev I.V."/>
            <person name="Spatafora J.W."/>
            <person name="Stajich J.E."/>
            <person name="James T.Y."/>
        </authorList>
    </citation>
    <scope>NUCLEOTIDE SEQUENCE</scope>
    <source>
        <strain evidence="3">AG</strain>
    </source>
</reference>
<feature type="domain" description="Up-regulated during septation protein 1" evidence="2">
    <location>
        <begin position="391"/>
        <end position="522"/>
    </location>
</feature>
<name>A0AAD5EAT9_UMBRA</name>
<reference evidence="3" key="2">
    <citation type="journal article" date="2022" name="Proc. Natl. Acad. Sci. U.S.A.">
        <title>Diploid-dominant life cycles characterize the early evolution of Fungi.</title>
        <authorList>
            <person name="Amses K.R."/>
            <person name="Simmons D.R."/>
            <person name="Longcore J.E."/>
            <person name="Mondo S.J."/>
            <person name="Seto K."/>
            <person name="Jeronimo G.H."/>
            <person name="Bonds A.E."/>
            <person name="Quandt C.A."/>
            <person name="Davis W.J."/>
            <person name="Chang Y."/>
            <person name="Federici B.A."/>
            <person name="Kuo A."/>
            <person name="LaButti K."/>
            <person name="Pangilinan J."/>
            <person name="Andreopoulos W."/>
            <person name="Tritt A."/>
            <person name="Riley R."/>
            <person name="Hundley H."/>
            <person name="Johnson J."/>
            <person name="Lipzen A."/>
            <person name="Barry K."/>
            <person name="Lang B.F."/>
            <person name="Cuomo C.A."/>
            <person name="Buchler N.E."/>
            <person name="Grigoriev I.V."/>
            <person name="Spatafora J.W."/>
            <person name="Stajich J.E."/>
            <person name="James T.Y."/>
        </authorList>
    </citation>
    <scope>NUCLEOTIDE SEQUENCE</scope>
    <source>
        <strain evidence="3">AG</strain>
    </source>
</reference>
<feature type="compositionally biased region" description="Polar residues" evidence="1">
    <location>
        <begin position="338"/>
        <end position="347"/>
    </location>
</feature>
<proteinExistence type="predicted"/>